<feature type="region of interest" description="Disordered" evidence="1">
    <location>
        <begin position="134"/>
        <end position="164"/>
    </location>
</feature>
<feature type="non-terminal residue" evidence="2">
    <location>
        <position position="164"/>
    </location>
</feature>
<reference evidence="2" key="1">
    <citation type="submission" date="2021-02" db="EMBL/GenBank/DDBJ databases">
        <authorList>
            <person name="Dougan E. K."/>
            <person name="Rhodes N."/>
            <person name="Thang M."/>
            <person name="Chan C."/>
        </authorList>
    </citation>
    <scope>NUCLEOTIDE SEQUENCE</scope>
</reference>
<dbReference type="AlphaFoldDB" id="A0A813E636"/>
<dbReference type="EMBL" id="CAJNNV010008689">
    <property type="protein sequence ID" value="CAE8596539.1"/>
    <property type="molecule type" value="Genomic_DNA"/>
</dbReference>
<proteinExistence type="predicted"/>
<gene>
    <name evidence="2" type="ORF">PGLA1383_LOCUS15002</name>
</gene>
<evidence type="ECO:0000256" key="1">
    <source>
        <dbReference type="SAM" id="MobiDB-lite"/>
    </source>
</evidence>
<comment type="caution">
    <text evidence="2">The sequence shown here is derived from an EMBL/GenBank/DDBJ whole genome shotgun (WGS) entry which is preliminary data.</text>
</comment>
<dbReference type="Proteomes" id="UP000654075">
    <property type="component" value="Unassembled WGS sequence"/>
</dbReference>
<organism evidence="2 3">
    <name type="scientific">Polarella glacialis</name>
    <name type="common">Dinoflagellate</name>
    <dbReference type="NCBI Taxonomy" id="89957"/>
    <lineage>
        <taxon>Eukaryota</taxon>
        <taxon>Sar</taxon>
        <taxon>Alveolata</taxon>
        <taxon>Dinophyceae</taxon>
        <taxon>Suessiales</taxon>
        <taxon>Suessiaceae</taxon>
        <taxon>Polarella</taxon>
    </lineage>
</organism>
<feature type="compositionally biased region" description="Pro residues" evidence="1">
    <location>
        <begin position="145"/>
        <end position="156"/>
    </location>
</feature>
<feature type="region of interest" description="Disordered" evidence="1">
    <location>
        <begin position="1"/>
        <end position="20"/>
    </location>
</feature>
<keyword evidence="3" id="KW-1185">Reference proteome</keyword>
<sequence>MNSSAGQREDGSEDEDEEELQHLAKEGGLEIFRELLRYWPRAHPEDYFKQGSWQKEIMLVDIALLKAHRGEAGSLETLLPRSQVCCPPLPSEQLLGGLSGIRRAAQTFAPGVPVASGMSVANFASSLSSLLQAKGPGVSTAAPPWHKPGPKPPNAAPPASLLQK</sequence>
<protein>
    <submittedName>
        <fullName evidence="2">Uncharacterized protein</fullName>
    </submittedName>
</protein>
<accession>A0A813E636</accession>
<evidence type="ECO:0000313" key="2">
    <source>
        <dbReference type="EMBL" id="CAE8596539.1"/>
    </source>
</evidence>
<evidence type="ECO:0000313" key="3">
    <source>
        <dbReference type="Proteomes" id="UP000654075"/>
    </source>
</evidence>
<name>A0A813E636_POLGL</name>